<organism evidence="3">
    <name type="scientific">Clastoptera arizonana</name>
    <name type="common">Arizona spittle bug</name>
    <dbReference type="NCBI Taxonomy" id="38151"/>
    <lineage>
        <taxon>Eukaryota</taxon>
        <taxon>Metazoa</taxon>
        <taxon>Ecdysozoa</taxon>
        <taxon>Arthropoda</taxon>
        <taxon>Hexapoda</taxon>
        <taxon>Insecta</taxon>
        <taxon>Pterygota</taxon>
        <taxon>Neoptera</taxon>
        <taxon>Paraneoptera</taxon>
        <taxon>Hemiptera</taxon>
        <taxon>Auchenorrhyncha</taxon>
        <taxon>Cercopoidea</taxon>
        <taxon>Clastopteridae</taxon>
        <taxon>Clastoptera</taxon>
    </lineage>
</organism>
<sequence length="263" mass="29883">MKPFVVLLVICVLVDSKPQFLERNSDDVDNIFSQRPAFKIDILRPNSDNSHNSFENFMKRMQETITSIRERMDSVMKHISENPQNETTLFRFGDGPLENKTTSESKIIDGHVVTVNQTTYSTGSDGNVATYHFKTVEIQPKNEETDEGPNVKETTVEPRSSSGAEETNDIPTEKVRFAEWDSLENVNENDEDPSYNEIEVFDTNGENKPGNMIDLSGDILVNDLMSENTKGQELMMIDPDVEFVDIVDPKKIQIRKTNIQLKS</sequence>
<evidence type="ECO:0000256" key="1">
    <source>
        <dbReference type="SAM" id="MobiDB-lite"/>
    </source>
</evidence>
<feature type="chain" id="PRO_5008580599" evidence="2">
    <location>
        <begin position="17"/>
        <end position="263"/>
    </location>
</feature>
<dbReference type="EMBL" id="GEDC01018778">
    <property type="protein sequence ID" value="JAS18520.1"/>
    <property type="molecule type" value="Transcribed_RNA"/>
</dbReference>
<keyword evidence="2" id="KW-0732">Signal</keyword>
<gene>
    <name evidence="3" type="ORF">g.10110</name>
    <name evidence="4" type="ORF">g.10112</name>
</gene>
<evidence type="ECO:0000313" key="3">
    <source>
        <dbReference type="EMBL" id="JAS14574.1"/>
    </source>
</evidence>
<protein>
    <submittedName>
        <fullName evidence="3">Uncharacterized protein</fullName>
    </submittedName>
</protein>
<evidence type="ECO:0000256" key="2">
    <source>
        <dbReference type="SAM" id="SignalP"/>
    </source>
</evidence>
<reference evidence="3" key="1">
    <citation type="submission" date="2015-12" db="EMBL/GenBank/DDBJ databases">
        <title>De novo transcriptome assembly of four potential Pierce s Disease insect vectors from Arizona vineyards.</title>
        <authorList>
            <person name="Tassone E.E."/>
        </authorList>
    </citation>
    <scope>NUCLEOTIDE SEQUENCE</scope>
</reference>
<feature type="region of interest" description="Disordered" evidence="1">
    <location>
        <begin position="139"/>
        <end position="173"/>
    </location>
</feature>
<dbReference type="EMBL" id="GEDC01022724">
    <property type="protein sequence ID" value="JAS14574.1"/>
    <property type="molecule type" value="Transcribed_RNA"/>
</dbReference>
<accession>A0A1B6CM77</accession>
<feature type="signal peptide" evidence="2">
    <location>
        <begin position="1"/>
        <end position="16"/>
    </location>
</feature>
<evidence type="ECO:0000313" key="4">
    <source>
        <dbReference type="EMBL" id="JAS18520.1"/>
    </source>
</evidence>
<dbReference type="AlphaFoldDB" id="A0A1B6CM77"/>
<name>A0A1B6CM77_9HEMI</name>
<proteinExistence type="predicted"/>